<dbReference type="InterPro" id="IPR033434">
    <property type="entry name" value="MucB/RseB_N"/>
</dbReference>
<dbReference type="EMBL" id="JBHUFV010000105">
    <property type="protein sequence ID" value="MFD1940246.1"/>
    <property type="molecule type" value="Genomic_DNA"/>
</dbReference>
<feature type="domain" description="MucB/RseB N-terminal" evidence="2">
    <location>
        <begin position="96"/>
        <end position="171"/>
    </location>
</feature>
<dbReference type="Gene3D" id="3.30.200.100">
    <property type="entry name" value="MucB/RseB, C-terminal domain"/>
    <property type="match status" value="1"/>
</dbReference>
<dbReference type="InterPro" id="IPR038484">
    <property type="entry name" value="MucB/RseB_C_sf"/>
</dbReference>
<dbReference type="Gene3D" id="2.50.20.10">
    <property type="entry name" value="Lipoprotein localisation LolA/LolB/LppX"/>
    <property type="match status" value="1"/>
</dbReference>
<evidence type="ECO:0000259" key="2">
    <source>
        <dbReference type="Pfam" id="PF03888"/>
    </source>
</evidence>
<comment type="caution">
    <text evidence="3">The sequence shown here is derived from an EMBL/GenBank/DDBJ whole genome shotgun (WGS) entry which is preliminary data.</text>
</comment>
<evidence type="ECO:0000313" key="4">
    <source>
        <dbReference type="Proteomes" id="UP001597368"/>
    </source>
</evidence>
<sequence>MRRLPAVLTLALPMALGLSGAAYAVPDDSENEDTGLPLLRQSAMAARDRPYAGTLFTTAGAVLAVRNTPGTGMTVDARATDPGTPAGGLLAPSDGMLRTLGANYRVVEGRDGNVCGRAARLVEAVRHDGRPAARYWIDTASGILLRREVLDGHGRVAQAEAFVEVTIPTPVPLAHPIAAVRAAQGPPTAASLRAQGWSFPSVLPGGFELAGASEGAGYLKLGYSDGVSVVSVFVQRGTLDEERLAGWRSQPRDGNTIWIRDAAGLEMIWASGGHVYTVVADAPSDVAEAAIGGLPHEAEPGFWQRFARGADRVLSWVNPFA</sequence>
<feature type="chain" id="PRO_5046558605" evidence="1">
    <location>
        <begin position="25"/>
        <end position="321"/>
    </location>
</feature>
<dbReference type="Pfam" id="PF03888">
    <property type="entry name" value="MucB_RseB"/>
    <property type="match status" value="1"/>
</dbReference>
<proteinExistence type="predicted"/>
<evidence type="ECO:0000256" key="1">
    <source>
        <dbReference type="SAM" id="SignalP"/>
    </source>
</evidence>
<keyword evidence="1" id="KW-0732">Signal</keyword>
<feature type="signal peptide" evidence="1">
    <location>
        <begin position="1"/>
        <end position="24"/>
    </location>
</feature>
<dbReference type="RefSeq" id="WP_379583272.1">
    <property type="nucleotide sequence ID" value="NZ_JBHUFV010000105.1"/>
</dbReference>
<keyword evidence="4" id="KW-1185">Reference proteome</keyword>
<name>A0ABW4TET0_9ACTN</name>
<organism evidence="3 4">
    <name type="scientific">Nonomuraea mangrovi</name>
    <dbReference type="NCBI Taxonomy" id="2316207"/>
    <lineage>
        <taxon>Bacteria</taxon>
        <taxon>Bacillati</taxon>
        <taxon>Actinomycetota</taxon>
        <taxon>Actinomycetes</taxon>
        <taxon>Streptosporangiales</taxon>
        <taxon>Streptosporangiaceae</taxon>
        <taxon>Nonomuraea</taxon>
    </lineage>
</organism>
<reference evidence="4" key="1">
    <citation type="journal article" date="2019" name="Int. J. Syst. Evol. Microbiol.">
        <title>The Global Catalogue of Microorganisms (GCM) 10K type strain sequencing project: providing services to taxonomists for standard genome sequencing and annotation.</title>
        <authorList>
            <consortium name="The Broad Institute Genomics Platform"/>
            <consortium name="The Broad Institute Genome Sequencing Center for Infectious Disease"/>
            <person name="Wu L."/>
            <person name="Ma J."/>
        </authorList>
    </citation>
    <scope>NUCLEOTIDE SEQUENCE [LARGE SCALE GENOMIC DNA]</scope>
    <source>
        <strain evidence="4">ICMP 6774ER</strain>
    </source>
</reference>
<gene>
    <name evidence="3" type="ORF">ACFSKW_53185</name>
</gene>
<evidence type="ECO:0000313" key="3">
    <source>
        <dbReference type="EMBL" id="MFD1940246.1"/>
    </source>
</evidence>
<protein>
    <submittedName>
        <fullName evidence="3">Sigma-E factor regulatory protein RseB domain-containing protein</fullName>
    </submittedName>
</protein>
<accession>A0ABW4TET0</accession>
<dbReference type="Proteomes" id="UP001597368">
    <property type="component" value="Unassembled WGS sequence"/>
</dbReference>